<accession>A0A9N7Z4Q6</accession>
<dbReference type="EMBL" id="CADEAL010004026">
    <property type="protein sequence ID" value="CAB1449762.1"/>
    <property type="molecule type" value="Genomic_DNA"/>
</dbReference>
<organism evidence="2 3">
    <name type="scientific">Pleuronectes platessa</name>
    <name type="common">European plaice</name>
    <dbReference type="NCBI Taxonomy" id="8262"/>
    <lineage>
        <taxon>Eukaryota</taxon>
        <taxon>Metazoa</taxon>
        <taxon>Chordata</taxon>
        <taxon>Craniata</taxon>
        <taxon>Vertebrata</taxon>
        <taxon>Euteleostomi</taxon>
        <taxon>Actinopterygii</taxon>
        <taxon>Neopterygii</taxon>
        <taxon>Teleostei</taxon>
        <taxon>Neoteleostei</taxon>
        <taxon>Acanthomorphata</taxon>
        <taxon>Carangaria</taxon>
        <taxon>Pleuronectiformes</taxon>
        <taxon>Pleuronectoidei</taxon>
        <taxon>Pleuronectidae</taxon>
        <taxon>Pleuronectes</taxon>
    </lineage>
</organism>
<comment type="caution">
    <text evidence="2">The sequence shown here is derived from an EMBL/GenBank/DDBJ whole genome shotgun (WGS) entry which is preliminary data.</text>
</comment>
<sequence>MGQQVFTSHTAVELQQLGFMPQVKRSMSGVELLGCSVWGPYLTGLCAAVSIGTVIERRPAFPDNSQFSPAALQASCLLQASQKLLPQPLDRDTSAGDKLASMTGEDKGRGGRRNGRKQANSEVFPQEETSDGVFSSACCHLLSHSHSGDRSGD</sequence>
<evidence type="ECO:0000256" key="1">
    <source>
        <dbReference type="SAM" id="MobiDB-lite"/>
    </source>
</evidence>
<evidence type="ECO:0000313" key="2">
    <source>
        <dbReference type="EMBL" id="CAB1449762.1"/>
    </source>
</evidence>
<dbReference type="Proteomes" id="UP001153269">
    <property type="component" value="Unassembled WGS sequence"/>
</dbReference>
<keyword evidence="3" id="KW-1185">Reference proteome</keyword>
<name>A0A9N7Z4Q6_PLEPL</name>
<dbReference type="AlphaFoldDB" id="A0A9N7Z4Q6"/>
<evidence type="ECO:0000313" key="3">
    <source>
        <dbReference type="Proteomes" id="UP001153269"/>
    </source>
</evidence>
<feature type="region of interest" description="Disordered" evidence="1">
    <location>
        <begin position="87"/>
        <end position="129"/>
    </location>
</feature>
<protein>
    <submittedName>
        <fullName evidence="2">Uncharacterized protein</fullName>
    </submittedName>
</protein>
<reference evidence="2" key="1">
    <citation type="submission" date="2020-03" db="EMBL/GenBank/DDBJ databases">
        <authorList>
            <person name="Weist P."/>
        </authorList>
    </citation>
    <scope>NUCLEOTIDE SEQUENCE</scope>
</reference>
<gene>
    <name evidence="2" type="ORF">PLEPLA_LOCUS37448</name>
</gene>
<proteinExistence type="predicted"/>